<accession>A0ABT3W8I4</accession>
<proteinExistence type="predicted"/>
<reference evidence="1" key="1">
    <citation type="submission" date="2022-07" db="EMBL/GenBank/DDBJ databases">
        <title>Bombella genomes.</title>
        <authorList>
            <person name="Harer L."/>
            <person name="Styblova S."/>
            <person name="Ehrmann M."/>
        </authorList>
    </citation>
    <scope>NUCLEOTIDE SEQUENCE</scope>
    <source>
        <strain evidence="1">TMW 2.2559</strain>
    </source>
</reference>
<sequence>MLKNAVRKSASFLCPGTLERSEYQIMTRRHIGSLKEDIKSLLQESDSASQNGQHLYASGLEHDATVMMRKLIEMGAF</sequence>
<organism evidence="1 2">
    <name type="scientific">Bombella dulcis</name>
    <dbReference type="NCBI Taxonomy" id="2967339"/>
    <lineage>
        <taxon>Bacteria</taxon>
        <taxon>Pseudomonadati</taxon>
        <taxon>Pseudomonadota</taxon>
        <taxon>Alphaproteobacteria</taxon>
        <taxon>Acetobacterales</taxon>
        <taxon>Acetobacteraceae</taxon>
        <taxon>Bombella</taxon>
    </lineage>
</organism>
<dbReference type="RefSeq" id="WP_266126406.1">
    <property type="nucleotide sequence ID" value="NZ_JANIDV010000001.1"/>
</dbReference>
<dbReference type="Proteomes" id="UP001165633">
    <property type="component" value="Unassembled WGS sequence"/>
</dbReference>
<evidence type="ECO:0000313" key="1">
    <source>
        <dbReference type="EMBL" id="MCX5615381.1"/>
    </source>
</evidence>
<gene>
    <name evidence="1" type="ORF">NQF87_00075</name>
</gene>
<keyword evidence="2" id="KW-1185">Reference proteome</keyword>
<comment type="caution">
    <text evidence="1">The sequence shown here is derived from an EMBL/GenBank/DDBJ whole genome shotgun (WGS) entry which is preliminary data.</text>
</comment>
<protein>
    <submittedName>
        <fullName evidence="1">Uncharacterized protein</fullName>
    </submittedName>
</protein>
<evidence type="ECO:0000313" key="2">
    <source>
        <dbReference type="Proteomes" id="UP001165633"/>
    </source>
</evidence>
<dbReference type="EMBL" id="JANIDV010000001">
    <property type="protein sequence ID" value="MCX5615381.1"/>
    <property type="molecule type" value="Genomic_DNA"/>
</dbReference>
<name>A0ABT3W8I4_9PROT</name>